<dbReference type="PANTHER" id="PTHR42709">
    <property type="entry name" value="ALKALINE PHOSPHATASE LIKE PROTEIN"/>
    <property type="match status" value="1"/>
</dbReference>
<evidence type="ECO:0000256" key="4">
    <source>
        <dbReference type="ARBA" id="ARBA00022989"/>
    </source>
</evidence>
<keyword evidence="2" id="KW-1003">Cell membrane</keyword>
<sequence>MAQKNNFVLHVLIGIAIIALLAYFFIFISSNPSFFNDVIQQYRLIGLFVAAIIANATIFLPVPLDVIVIFLGANPHLVGLEPAFHNYVIMAVIVGLGAAIGELSAYILGLQGSNIAARFGKEQVEKIEQIKSRLGRGGTVVIFLGALVPFPFDFIGLAAGLVKFPPERFFAAVFAGKTIKHFIAIMAGALGIEILKAVFGI</sequence>
<evidence type="ECO:0000256" key="3">
    <source>
        <dbReference type="ARBA" id="ARBA00022692"/>
    </source>
</evidence>
<feature type="domain" description="VTT" evidence="7">
    <location>
        <begin position="84"/>
        <end position="189"/>
    </location>
</feature>
<dbReference type="InterPro" id="IPR032816">
    <property type="entry name" value="VTT_dom"/>
</dbReference>
<evidence type="ECO:0000259" key="7">
    <source>
        <dbReference type="Pfam" id="PF09335"/>
    </source>
</evidence>
<comment type="subcellular location">
    <subcellularLocation>
        <location evidence="1">Cell membrane</location>
        <topology evidence="1">Multi-pass membrane protein</topology>
    </subcellularLocation>
</comment>
<dbReference type="EMBL" id="DUGC01000092">
    <property type="protein sequence ID" value="HIH10155.1"/>
    <property type="molecule type" value="Genomic_DNA"/>
</dbReference>
<comment type="caution">
    <text evidence="8">The sequence shown here is derived from an EMBL/GenBank/DDBJ whole genome shotgun (WGS) entry which is preliminary data.</text>
</comment>
<evidence type="ECO:0000256" key="1">
    <source>
        <dbReference type="ARBA" id="ARBA00004651"/>
    </source>
</evidence>
<evidence type="ECO:0000313" key="8">
    <source>
        <dbReference type="EMBL" id="HIH10155.1"/>
    </source>
</evidence>
<keyword evidence="4 6" id="KW-1133">Transmembrane helix</keyword>
<accession>A0A7J4J190</accession>
<feature type="transmembrane region" description="Helical" evidence="6">
    <location>
        <begin position="84"/>
        <end position="108"/>
    </location>
</feature>
<organism evidence="8 9">
    <name type="scientific">Candidatus Iainarchaeum sp</name>
    <dbReference type="NCBI Taxonomy" id="3101447"/>
    <lineage>
        <taxon>Archaea</taxon>
        <taxon>Candidatus Iainarchaeota</taxon>
        <taxon>Candidatus Iainarchaeia</taxon>
        <taxon>Candidatus Iainarchaeales</taxon>
        <taxon>Candidatus Iainarchaeaceae</taxon>
        <taxon>Candidatus Iainarchaeum</taxon>
    </lineage>
</organism>
<feature type="transmembrane region" description="Helical" evidence="6">
    <location>
        <begin position="140"/>
        <end position="162"/>
    </location>
</feature>
<proteinExistence type="predicted"/>
<evidence type="ECO:0000256" key="2">
    <source>
        <dbReference type="ARBA" id="ARBA00022475"/>
    </source>
</evidence>
<feature type="transmembrane region" description="Helical" evidence="6">
    <location>
        <begin position="182"/>
        <end position="199"/>
    </location>
</feature>
<evidence type="ECO:0000256" key="5">
    <source>
        <dbReference type="ARBA" id="ARBA00023136"/>
    </source>
</evidence>
<dbReference type="Proteomes" id="UP000565078">
    <property type="component" value="Unassembled WGS sequence"/>
</dbReference>
<evidence type="ECO:0000256" key="6">
    <source>
        <dbReference type="SAM" id="Phobius"/>
    </source>
</evidence>
<feature type="transmembrane region" description="Helical" evidence="6">
    <location>
        <begin position="6"/>
        <end position="26"/>
    </location>
</feature>
<dbReference type="GO" id="GO:0005886">
    <property type="term" value="C:plasma membrane"/>
    <property type="evidence" value="ECO:0007669"/>
    <property type="project" value="UniProtKB-SubCell"/>
</dbReference>
<dbReference type="Pfam" id="PF09335">
    <property type="entry name" value="VTT_dom"/>
    <property type="match status" value="1"/>
</dbReference>
<dbReference type="AlphaFoldDB" id="A0A7J4J190"/>
<gene>
    <name evidence="8" type="ORF">HA254_05825</name>
</gene>
<reference evidence="9" key="1">
    <citation type="journal article" date="2020" name="bioRxiv">
        <title>A rank-normalized archaeal taxonomy based on genome phylogeny resolves widespread incomplete and uneven classifications.</title>
        <authorList>
            <person name="Rinke C."/>
            <person name="Chuvochina M."/>
            <person name="Mussig A.J."/>
            <person name="Chaumeil P.-A."/>
            <person name="Waite D.W."/>
            <person name="Whitman W.B."/>
            <person name="Parks D.H."/>
            <person name="Hugenholtz P."/>
        </authorList>
    </citation>
    <scope>NUCLEOTIDE SEQUENCE [LARGE SCALE GENOMIC DNA]</scope>
</reference>
<dbReference type="PANTHER" id="PTHR42709:SF6">
    <property type="entry name" value="UNDECAPRENYL PHOSPHATE TRANSPORTER A"/>
    <property type="match status" value="1"/>
</dbReference>
<name>A0A7J4J190_9ARCH</name>
<feature type="transmembrane region" description="Helical" evidence="6">
    <location>
        <begin position="47"/>
        <end position="72"/>
    </location>
</feature>
<keyword evidence="5 6" id="KW-0472">Membrane</keyword>
<dbReference type="InterPro" id="IPR051311">
    <property type="entry name" value="DedA_domain"/>
</dbReference>
<protein>
    <submittedName>
        <fullName evidence="8">VTT domain-containing protein</fullName>
    </submittedName>
</protein>
<evidence type="ECO:0000313" key="9">
    <source>
        <dbReference type="Proteomes" id="UP000565078"/>
    </source>
</evidence>
<keyword evidence="3 6" id="KW-0812">Transmembrane</keyword>